<feature type="signal peptide" evidence="2">
    <location>
        <begin position="1"/>
        <end position="23"/>
    </location>
</feature>
<evidence type="ECO:0000256" key="2">
    <source>
        <dbReference type="SAM" id="SignalP"/>
    </source>
</evidence>
<comment type="caution">
    <text evidence="3">The sequence shown here is derived from an EMBL/GenBank/DDBJ whole genome shotgun (WGS) entry which is preliminary data.</text>
</comment>
<dbReference type="Proteomes" id="UP000887013">
    <property type="component" value="Unassembled WGS sequence"/>
</dbReference>
<feature type="chain" id="PRO_5036476589" evidence="2">
    <location>
        <begin position="24"/>
        <end position="101"/>
    </location>
</feature>
<protein>
    <submittedName>
        <fullName evidence="3">Uncharacterized protein</fullName>
    </submittedName>
</protein>
<proteinExistence type="predicted"/>
<keyword evidence="4" id="KW-1185">Reference proteome</keyword>
<accession>A0A8X6QW42</accession>
<keyword evidence="1" id="KW-0472">Membrane</keyword>
<evidence type="ECO:0000256" key="1">
    <source>
        <dbReference type="SAM" id="Phobius"/>
    </source>
</evidence>
<evidence type="ECO:0000313" key="3">
    <source>
        <dbReference type="EMBL" id="GFU39688.1"/>
    </source>
</evidence>
<reference evidence="3" key="1">
    <citation type="submission" date="2020-08" db="EMBL/GenBank/DDBJ databases">
        <title>Multicomponent nature underlies the extraordinary mechanical properties of spider dragline silk.</title>
        <authorList>
            <person name="Kono N."/>
            <person name="Nakamura H."/>
            <person name="Mori M."/>
            <person name="Yoshida Y."/>
            <person name="Ohtoshi R."/>
            <person name="Malay A.D."/>
            <person name="Moran D.A.P."/>
            <person name="Tomita M."/>
            <person name="Numata K."/>
            <person name="Arakawa K."/>
        </authorList>
    </citation>
    <scope>NUCLEOTIDE SEQUENCE</scope>
</reference>
<sequence>MLKDSKFCLLLLGALSSVPQLSPRSFGEVGTEVFGDHRIGPLHLCGGCHANERDGSLIGGPKLKNTCAIQWTTSCLILMVLSASGTFTCIAAIVFGPWYAL</sequence>
<feature type="transmembrane region" description="Helical" evidence="1">
    <location>
        <begin position="76"/>
        <end position="100"/>
    </location>
</feature>
<evidence type="ECO:0000313" key="4">
    <source>
        <dbReference type="Proteomes" id="UP000887013"/>
    </source>
</evidence>
<gene>
    <name evidence="3" type="ORF">NPIL_650281</name>
</gene>
<keyword evidence="1" id="KW-0812">Transmembrane</keyword>
<organism evidence="3 4">
    <name type="scientific">Nephila pilipes</name>
    <name type="common">Giant wood spider</name>
    <name type="synonym">Nephila maculata</name>
    <dbReference type="NCBI Taxonomy" id="299642"/>
    <lineage>
        <taxon>Eukaryota</taxon>
        <taxon>Metazoa</taxon>
        <taxon>Ecdysozoa</taxon>
        <taxon>Arthropoda</taxon>
        <taxon>Chelicerata</taxon>
        <taxon>Arachnida</taxon>
        <taxon>Araneae</taxon>
        <taxon>Araneomorphae</taxon>
        <taxon>Entelegynae</taxon>
        <taxon>Araneoidea</taxon>
        <taxon>Nephilidae</taxon>
        <taxon>Nephila</taxon>
    </lineage>
</organism>
<name>A0A8X6QW42_NEPPI</name>
<keyword evidence="2" id="KW-0732">Signal</keyword>
<keyword evidence="1" id="KW-1133">Transmembrane helix</keyword>
<dbReference type="EMBL" id="BMAW01084668">
    <property type="protein sequence ID" value="GFU39688.1"/>
    <property type="molecule type" value="Genomic_DNA"/>
</dbReference>
<dbReference type="AlphaFoldDB" id="A0A8X6QW42"/>